<feature type="domain" description="YgjP-like metallopeptidase" evidence="1">
    <location>
        <begin position="13"/>
        <end position="139"/>
    </location>
</feature>
<evidence type="ECO:0000313" key="2">
    <source>
        <dbReference type="EMBL" id="MBB3066657.1"/>
    </source>
</evidence>
<dbReference type="EMBL" id="JACHXA010000009">
    <property type="protein sequence ID" value="MBB3066657.1"/>
    <property type="molecule type" value="Genomic_DNA"/>
</dbReference>
<keyword evidence="2" id="KW-0378">Hydrolase</keyword>
<proteinExistence type="predicted"/>
<sequence>MLASVFAPRSYVEVDHHHIELGIPKGANTENRRTVLDNWYWQELRGAASALIETWQERFGVEVDHFFIQRMKTNWGGSSTQRRTIRLNLELAKKDIECLDYVILHERAHFIVLNHGDGFIALLDRHMPNWRHVRKHLNDLPLGFIEKP</sequence>
<dbReference type="AlphaFoldDB" id="A0A839SV23"/>
<dbReference type="GO" id="GO:0016787">
    <property type="term" value="F:hydrolase activity"/>
    <property type="evidence" value="ECO:0007669"/>
    <property type="project" value="UniProtKB-KW"/>
</dbReference>
<dbReference type="CDD" id="cd07344">
    <property type="entry name" value="M48_yhfN_like"/>
    <property type="match status" value="1"/>
</dbReference>
<comment type="caution">
    <text evidence="2">The sequence shown here is derived from an EMBL/GenBank/DDBJ whole genome shotgun (WGS) entry which is preliminary data.</text>
</comment>
<dbReference type="PANTHER" id="PTHR30399:SF1">
    <property type="entry name" value="UTP PYROPHOSPHATASE"/>
    <property type="match status" value="1"/>
</dbReference>
<dbReference type="InterPro" id="IPR002725">
    <property type="entry name" value="YgjP-like_metallopeptidase"/>
</dbReference>
<evidence type="ECO:0000259" key="1">
    <source>
        <dbReference type="Pfam" id="PF01863"/>
    </source>
</evidence>
<dbReference type="PANTHER" id="PTHR30399">
    <property type="entry name" value="UNCHARACTERIZED PROTEIN YGJP"/>
    <property type="match status" value="1"/>
</dbReference>
<name>A0A839SV23_9PROT</name>
<gene>
    <name evidence="2" type="ORF">FHR98_002965</name>
</gene>
<reference evidence="2 3" key="1">
    <citation type="submission" date="2020-08" db="EMBL/GenBank/DDBJ databases">
        <title>Genomic Encyclopedia of Type Strains, Phase III (KMG-III): the genomes of soil and plant-associated and newly described type strains.</title>
        <authorList>
            <person name="Whitman W."/>
        </authorList>
    </citation>
    <scope>NUCLEOTIDE SEQUENCE [LARGE SCALE GENOMIC DNA]</scope>
    <source>
        <strain evidence="2 3">CECT 8803</strain>
    </source>
</reference>
<organism evidence="2 3">
    <name type="scientific">Limibacillus halophilus</name>
    <dbReference type="NCBI Taxonomy" id="1579333"/>
    <lineage>
        <taxon>Bacteria</taxon>
        <taxon>Pseudomonadati</taxon>
        <taxon>Pseudomonadota</taxon>
        <taxon>Alphaproteobacteria</taxon>
        <taxon>Rhodospirillales</taxon>
        <taxon>Rhodovibrionaceae</taxon>
        <taxon>Limibacillus</taxon>
    </lineage>
</organism>
<dbReference type="Pfam" id="PF01863">
    <property type="entry name" value="YgjP-like"/>
    <property type="match status" value="1"/>
</dbReference>
<dbReference type="Gene3D" id="3.30.2010.10">
    <property type="entry name" value="Metalloproteases ('zincins'), catalytic domain"/>
    <property type="match status" value="1"/>
</dbReference>
<evidence type="ECO:0000313" key="3">
    <source>
        <dbReference type="Proteomes" id="UP000581135"/>
    </source>
</evidence>
<keyword evidence="3" id="KW-1185">Reference proteome</keyword>
<accession>A0A839SV23</accession>
<dbReference type="RefSeq" id="WP_183417483.1">
    <property type="nucleotide sequence ID" value="NZ_JACHXA010000009.1"/>
</dbReference>
<dbReference type="Proteomes" id="UP000581135">
    <property type="component" value="Unassembled WGS sequence"/>
</dbReference>
<protein>
    <submittedName>
        <fullName evidence="2">Putative metal-dependent hydrolase</fullName>
    </submittedName>
</protein>
<dbReference type="InterPro" id="IPR053136">
    <property type="entry name" value="UTP_pyrophosphatase-like"/>
</dbReference>